<keyword evidence="3" id="KW-1185">Reference proteome</keyword>
<comment type="caution">
    <text evidence="2">The sequence shown here is derived from an EMBL/GenBank/DDBJ whole genome shotgun (WGS) entry which is preliminary data.</text>
</comment>
<dbReference type="RefSeq" id="WP_100002092.1">
    <property type="nucleotide sequence ID" value="NZ_CP017941.1"/>
</dbReference>
<protein>
    <recommendedName>
        <fullName evidence="4">TNase-like domain-containing protein</fullName>
    </recommendedName>
</protein>
<accession>A0A2N9W010</accession>
<keyword evidence="1" id="KW-0732">Signal</keyword>
<feature type="signal peptide" evidence="1">
    <location>
        <begin position="1"/>
        <end position="46"/>
    </location>
</feature>
<reference evidence="2 3" key="1">
    <citation type="journal article" date="2017" name="Int J Environ Stud">
        <title>Does the Miocene-Pliocene relict legume Oxytropis triphylla form nitrogen-fixing nodules with a combination of bacterial strains?</title>
        <authorList>
            <person name="Safronova V."/>
            <person name="Belimov A."/>
            <person name="Sazanova A."/>
            <person name="Kuznetsova I."/>
            <person name="Popova J."/>
            <person name="Andronov E."/>
            <person name="Verkhozina A."/>
            <person name="Tikhonovich I."/>
        </authorList>
    </citation>
    <scope>NUCLEOTIDE SEQUENCE [LARGE SCALE GENOMIC DNA]</scope>
    <source>
        <strain evidence="2 3">Tri-38</strain>
    </source>
</reference>
<evidence type="ECO:0000313" key="2">
    <source>
        <dbReference type="EMBL" id="PIO45078.1"/>
    </source>
</evidence>
<dbReference type="KEGG" id="pht:BLM14_22220"/>
<dbReference type="AlphaFoldDB" id="A0A2N9W010"/>
<dbReference type="EMBL" id="MZMT01000024">
    <property type="protein sequence ID" value="PIO45078.1"/>
    <property type="molecule type" value="Genomic_DNA"/>
</dbReference>
<evidence type="ECO:0000256" key="1">
    <source>
        <dbReference type="SAM" id="SignalP"/>
    </source>
</evidence>
<sequence>MWYLECDFVGNTLLSAENGKSSMRKMRSNFTTFFAMALAISGTAFAQDSTGRNSAAEKFVRYDTIAYSQGQDPISRTPSPIKFAECFVEDSDANIVSLSSYLVLAGKAFPARDGTEKPLIAINAWFEAKAKQAKSGIWSDTLFTHPYGERCRNNPINR</sequence>
<evidence type="ECO:0008006" key="4">
    <source>
        <dbReference type="Google" id="ProtNLM"/>
    </source>
</evidence>
<name>A0A2N9W010_9HYPH</name>
<gene>
    <name evidence="2" type="ORF">B5P45_09775</name>
</gene>
<feature type="chain" id="PRO_5014750879" description="TNase-like domain-containing protein" evidence="1">
    <location>
        <begin position="47"/>
        <end position="158"/>
    </location>
</feature>
<organism evidence="2 3">
    <name type="scientific">Phyllobacterium zundukense</name>
    <dbReference type="NCBI Taxonomy" id="1867719"/>
    <lineage>
        <taxon>Bacteria</taxon>
        <taxon>Pseudomonadati</taxon>
        <taxon>Pseudomonadota</taxon>
        <taxon>Alphaproteobacteria</taxon>
        <taxon>Hyphomicrobiales</taxon>
        <taxon>Phyllobacteriaceae</taxon>
        <taxon>Phyllobacterium</taxon>
    </lineage>
</organism>
<proteinExistence type="predicted"/>
<dbReference type="Proteomes" id="UP000232163">
    <property type="component" value="Unassembled WGS sequence"/>
</dbReference>
<evidence type="ECO:0000313" key="3">
    <source>
        <dbReference type="Proteomes" id="UP000232163"/>
    </source>
</evidence>
<dbReference type="OrthoDB" id="8349049at2"/>